<dbReference type="Proteomes" id="UP000694388">
    <property type="component" value="Unplaced"/>
</dbReference>
<accession>A0A8C4QJ80</accession>
<sequence>MFLHFQADWISQLCNTSDGNPDLAVYAELFKQQHITGQRLLVLSKQDLEAIGIPFLGHILHLQKAIEKLYHQFLDHIHFPPLISEDEDEAPCIPNEQFASLELVFGYHLIPSQSPSQDCKWKMYVEMDGEYQHIKDVTFKINNSQEIIYLSQPPFVMQRWIVGMKEGETVTCSITYKESVCQPTSTQHTHRLTATEPTAPCIKKVELVLRQNCTDATCISNTTRKRSSSPSITSPALQGCWRERHGRQQLMPPGVGGNPIPSPSLSSMDLVRPVQVLHDRSSHRHIPSWSSSSAHMPSCSPIIFIQPYVSTYSGAVQKHIGQRGASPIGSQLSSCLKSTDISLLQNLSSLHISQDGSFQQRHHEPRSMNNVIKQTSQSRSNADSLNHQLSNGYLRAGSDASSRTADSDVFITPQQLEDRCLQGQLMLNITPSKGCTRPHLSGKQESQSQTSRVATKVQCSTHKKQNTEKSQKPQDSDYNSESKRMEKNDQEEGWIKVKRKIRCSRQSGCRRPKVKGTITRQGVTQGYGKRV</sequence>
<feature type="compositionally biased region" description="Basic residues" evidence="1">
    <location>
        <begin position="496"/>
        <end position="514"/>
    </location>
</feature>
<reference evidence="3" key="1">
    <citation type="submission" date="2025-08" db="UniProtKB">
        <authorList>
            <consortium name="Ensembl"/>
        </authorList>
    </citation>
    <scope>IDENTIFICATION</scope>
</reference>
<evidence type="ECO:0000259" key="2">
    <source>
        <dbReference type="PROSITE" id="PS50105"/>
    </source>
</evidence>
<evidence type="ECO:0000313" key="3">
    <source>
        <dbReference type="Ensembl" id="ENSEBUP00000015419.1"/>
    </source>
</evidence>
<dbReference type="Ensembl" id="ENSEBUT00000015996.1">
    <property type="protein sequence ID" value="ENSEBUP00000015419.1"/>
    <property type="gene ID" value="ENSEBUG00000009722.1"/>
</dbReference>
<dbReference type="InterPro" id="IPR013761">
    <property type="entry name" value="SAM/pointed_sf"/>
</dbReference>
<dbReference type="InterPro" id="IPR001660">
    <property type="entry name" value="SAM"/>
</dbReference>
<organism evidence="3 4">
    <name type="scientific">Eptatretus burgeri</name>
    <name type="common">Inshore hagfish</name>
    <dbReference type="NCBI Taxonomy" id="7764"/>
    <lineage>
        <taxon>Eukaryota</taxon>
        <taxon>Metazoa</taxon>
        <taxon>Chordata</taxon>
        <taxon>Craniata</taxon>
        <taxon>Vertebrata</taxon>
        <taxon>Cyclostomata</taxon>
        <taxon>Myxini</taxon>
        <taxon>Myxiniformes</taxon>
        <taxon>Myxinidae</taxon>
        <taxon>Eptatretinae</taxon>
        <taxon>Eptatretus</taxon>
    </lineage>
</organism>
<feature type="compositionally biased region" description="Polar residues" evidence="1">
    <location>
        <begin position="443"/>
        <end position="460"/>
    </location>
</feature>
<feature type="domain" description="SAM" evidence="2">
    <location>
        <begin position="7"/>
        <end position="72"/>
    </location>
</feature>
<dbReference type="SUPFAM" id="SSF47769">
    <property type="entry name" value="SAM/Pointed domain"/>
    <property type="match status" value="1"/>
</dbReference>
<dbReference type="Gene3D" id="1.10.150.50">
    <property type="entry name" value="Transcription Factor, Ets-1"/>
    <property type="match status" value="1"/>
</dbReference>
<proteinExistence type="predicted"/>
<feature type="region of interest" description="Disordered" evidence="1">
    <location>
        <begin position="432"/>
        <end position="531"/>
    </location>
</feature>
<dbReference type="AlphaFoldDB" id="A0A8C4QJ80"/>
<name>A0A8C4QJ80_EPTBU</name>
<dbReference type="PROSITE" id="PS50105">
    <property type="entry name" value="SAM_DOMAIN"/>
    <property type="match status" value="1"/>
</dbReference>
<evidence type="ECO:0000256" key="1">
    <source>
        <dbReference type="SAM" id="MobiDB-lite"/>
    </source>
</evidence>
<reference evidence="3" key="2">
    <citation type="submission" date="2025-09" db="UniProtKB">
        <authorList>
            <consortium name="Ensembl"/>
        </authorList>
    </citation>
    <scope>IDENTIFICATION</scope>
</reference>
<protein>
    <recommendedName>
        <fullName evidence="2">SAM domain-containing protein</fullName>
    </recommendedName>
</protein>
<keyword evidence="4" id="KW-1185">Reference proteome</keyword>
<evidence type="ECO:0000313" key="4">
    <source>
        <dbReference type="Proteomes" id="UP000694388"/>
    </source>
</evidence>
<dbReference type="Pfam" id="PF07647">
    <property type="entry name" value="SAM_2"/>
    <property type="match status" value="1"/>
</dbReference>
<feature type="compositionally biased region" description="Basic and acidic residues" evidence="1">
    <location>
        <begin position="465"/>
        <end position="495"/>
    </location>
</feature>
<dbReference type="GeneTree" id="ENSGT00940000175090"/>